<evidence type="ECO:0000256" key="10">
    <source>
        <dbReference type="ARBA" id="ARBA00022833"/>
    </source>
</evidence>
<sequence length="795" mass="88355">MFTVNTHQHQILFHLSQITPRHGSAVFKKQQKHHHHQQHAQQQQQQNQGKETISQLAQQEFVPRLKQSLVNLYTDAFRSTATASANAVPAEELYRLKLPRRLERNLLKHFSQVELLGSIRETGAPWSLNVTPRVKKGRGHPMAACQEKLLFSGEAVQRLARGLLLHNTSTSFMQQRGFKTVRSISAEMRRNPALYTRMKDALGMYRSARASPSIRVAQMQMIHYPSITGTPPPNQISHKYDPVAYSAHTISPQAHSGEPLNKLLENDPSLTDDQRQRLKIAFAEGYLTASHPDQPNRSSKAMKYLKFFQQLLIIAVFIGIFISMFASPNGSVFSRIQLGNQVEVDPEDITVTFEDVKGCDEAKQELKEVVEFLKNPGKFSNLGGKLPKGVLLVGPPGTGKTLLARAVAGEAGVPFFHAAGPEFDEVLVGQGARRVRDLFKAAKERAPCVIFIDEIDSVGAKRTNSVLHPYANQTINQLLSEMDGFQQNEGVIVLGATNRRDDLDQALLRPGRFDVEVVVPTPDFTGRKEILTYYLGKILSKDINIDQLARGTTGFTGADIENMVNQAALRAAIDGAEVVNMKHLENARDKVLMGPERKSRLPDEEANKITAYHEGGHAIVAYYTKESHPLHKVTIMPRGPSLGHTAYIPEKERYHVTKQQLLAMMDTMMGGRAAEELIFGQDKITSGASSDLKQATSIASHMVKEWGMSEKVGLRTIEGPKGFGQNEVLSPATIEGVDNEIKKLLNDSYERAKTILKQHAKEHKALAEALLKYETLDAEDIKAIMGGEKLSSEEN</sequence>
<dbReference type="VEuPathDB" id="VectorBase:AALB20_033934"/>
<feature type="compositionally biased region" description="Low complexity" evidence="15">
    <location>
        <begin position="39"/>
        <end position="48"/>
    </location>
</feature>
<evidence type="ECO:0000256" key="1">
    <source>
        <dbReference type="ARBA" id="ARBA00001947"/>
    </source>
</evidence>
<dbReference type="SUPFAM" id="SSF140990">
    <property type="entry name" value="FtsH protease domain-like"/>
    <property type="match status" value="1"/>
</dbReference>
<dbReference type="NCBIfam" id="TIGR01241">
    <property type="entry name" value="FtsH_fam"/>
    <property type="match status" value="1"/>
</dbReference>
<dbReference type="PROSITE" id="PS00674">
    <property type="entry name" value="AAA"/>
    <property type="match status" value="1"/>
</dbReference>
<feature type="transmembrane region" description="Helical" evidence="16">
    <location>
        <begin position="307"/>
        <end position="326"/>
    </location>
</feature>
<evidence type="ECO:0000256" key="6">
    <source>
        <dbReference type="ARBA" id="ARBA00022670"/>
    </source>
</evidence>
<dbReference type="Gene3D" id="1.20.58.760">
    <property type="entry name" value="Peptidase M41"/>
    <property type="match status" value="1"/>
</dbReference>
<dbReference type="InterPro" id="IPR003960">
    <property type="entry name" value="ATPase_AAA_CS"/>
</dbReference>
<dbReference type="PANTHER" id="PTHR23076:SF97">
    <property type="entry name" value="ATP-DEPENDENT ZINC METALLOPROTEASE YME1L1"/>
    <property type="match status" value="1"/>
</dbReference>
<organism evidence="18 19">
    <name type="scientific">Anopheles albimanus</name>
    <name type="common">New world malaria mosquito</name>
    <dbReference type="NCBI Taxonomy" id="7167"/>
    <lineage>
        <taxon>Eukaryota</taxon>
        <taxon>Metazoa</taxon>
        <taxon>Ecdysozoa</taxon>
        <taxon>Arthropoda</taxon>
        <taxon>Hexapoda</taxon>
        <taxon>Insecta</taxon>
        <taxon>Pterygota</taxon>
        <taxon>Neoptera</taxon>
        <taxon>Endopterygota</taxon>
        <taxon>Diptera</taxon>
        <taxon>Nematocera</taxon>
        <taxon>Culicoidea</taxon>
        <taxon>Culicidae</taxon>
        <taxon>Anophelinae</taxon>
        <taxon>Anopheles</taxon>
    </lineage>
</organism>
<reference evidence="18 19" key="1">
    <citation type="journal article" date="2017" name="G3 (Bethesda)">
        <title>The Physical Genome Mapping of Anopheles albimanus Corrected Scaffold Misassemblies and Identified Interarm Rearrangements in Genus Anopheles.</title>
        <authorList>
            <person name="Artemov G.N."/>
            <person name="Peery A.N."/>
            <person name="Jiang X."/>
            <person name="Tu Z."/>
            <person name="Stegniy V.N."/>
            <person name="Sharakhova M.V."/>
            <person name="Sharakhov I.V."/>
        </authorList>
    </citation>
    <scope>NUCLEOTIDE SEQUENCE [LARGE SCALE GENOMIC DNA]</scope>
    <source>
        <strain evidence="18 19">ALBI9_A</strain>
    </source>
</reference>
<keyword evidence="16" id="KW-1133">Transmembrane helix</keyword>
<dbReference type="GO" id="GO:0016887">
    <property type="term" value="F:ATP hydrolysis activity"/>
    <property type="evidence" value="ECO:0007669"/>
    <property type="project" value="InterPro"/>
</dbReference>
<dbReference type="InterPro" id="IPR000642">
    <property type="entry name" value="Peptidase_M41"/>
</dbReference>
<dbReference type="GO" id="GO:0005743">
    <property type="term" value="C:mitochondrial inner membrane"/>
    <property type="evidence" value="ECO:0007669"/>
    <property type="project" value="TreeGrafter"/>
</dbReference>
<protein>
    <recommendedName>
        <fullName evidence="17">AAA+ ATPase domain-containing protein</fullName>
    </recommendedName>
</protein>
<feature type="domain" description="AAA+ ATPase" evidence="17">
    <location>
        <begin position="386"/>
        <end position="523"/>
    </location>
</feature>
<keyword evidence="14 16" id="KW-0472">Membrane</keyword>
<keyword evidence="11" id="KW-0067">ATP-binding</keyword>
<dbReference type="HAMAP" id="MF_01458">
    <property type="entry name" value="FtsH"/>
    <property type="match status" value="1"/>
</dbReference>
<evidence type="ECO:0000313" key="18">
    <source>
        <dbReference type="EnsemblMetazoa" id="AALB000057-PA"/>
    </source>
</evidence>
<comment type="cofactor">
    <cofactor evidence="1">
        <name>Zn(2+)</name>
        <dbReference type="ChEBI" id="CHEBI:29105"/>
    </cofactor>
</comment>
<dbReference type="Pfam" id="PF00004">
    <property type="entry name" value="AAA"/>
    <property type="match status" value="1"/>
</dbReference>
<dbReference type="GO" id="GO:0004176">
    <property type="term" value="F:ATP-dependent peptidase activity"/>
    <property type="evidence" value="ECO:0007669"/>
    <property type="project" value="InterPro"/>
</dbReference>
<evidence type="ECO:0000256" key="12">
    <source>
        <dbReference type="ARBA" id="ARBA00023049"/>
    </source>
</evidence>
<accession>A0A182F0T4</accession>
<comment type="subcellular location">
    <subcellularLocation>
        <location evidence="3">Membrane</location>
    </subcellularLocation>
    <subcellularLocation>
        <location evidence="2">Mitochondrion</location>
    </subcellularLocation>
</comment>
<keyword evidence="13" id="KW-0496">Mitochondrion</keyword>
<dbReference type="Proteomes" id="UP000069272">
    <property type="component" value="Chromosome 2L"/>
</dbReference>
<evidence type="ECO:0000256" key="13">
    <source>
        <dbReference type="ARBA" id="ARBA00023128"/>
    </source>
</evidence>
<proteinExistence type="inferred from homology"/>
<evidence type="ECO:0000259" key="17">
    <source>
        <dbReference type="SMART" id="SM00382"/>
    </source>
</evidence>
<dbReference type="PANTHER" id="PTHR23076">
    <property type="entry name" value="METALLOPROTEASE M41 FTSH"/>
    <property type="match status" value="1"/>
</dbReference>
<keyword evidence="19" id="KW-1185">Reference proteome</keyword>
<feature type="compositionally biased region" description="Basic residues" evidence="15">
    <location>
        <begin position="29"/>
        <end position="38"/>
    </location>
</feature>
<dbReference type="InterPro" id="IPR005936">
    <property type="entry name" value="FtsH"/>
</dbReference>
<dbReference type="GO" id="GO:0006515">
    <property type="term" value="P:protein quality control for misfolded or incompletely synthesized proteins"/>
    <property type="evidence" value="ECO:0007669"/>
    <property type="project" value="TreeGrafter"/>
</dbReference>
<evidence type="ECO:0000256" key="7">
    <source>
        <dbReference type="ARBA" id="ARBA00022723"/>
    </source>
</evidence>
<dbReference type="GO" id="GO:0004222">
    <property type="term" value="F:metalloendopeptidase activity"/>
    <property type="evidence" value="ECO:0007669"/>
    <property type="project" value="InterPro"/>
</dbReference>
<dbReference type="Pfam" id="PF17862">
    <property type="entry name" value="AAA_lid_3"/>
    <property type="match status" value="1"/>
</dbReference>
<dbReference type="VEuPathDB" id="VectorBase:AALB000057"/>
<keyword evidence="10" id="KW-0862">Zinc</keyword>
<keyword evidence="7" id="KW-0479">Metal-binding</keyword>
<comment type="similarity">
    <text evidence="4">In the C-terminal section; belongs to the peptidase M41 family.</text>
</comment>
<dbReference type="GO" id="GO:0005524">
    <property type="term" value="F:ATP binding"/>
    <property type="evidence" value="ECO:0007669"/>
    <property type="project" value="UniProtKB-KW"/>
</dbReference>
<evidence type="ECO:0000256" key="9">
    <source>
        <dbReference type="ARBA" id="ARBA00022801"/>
    </source>
</evidence>
<dbReference type="InterPro" id="IPR027417">
    <property type="entry name" value="P-loop_NTPase"/>
</dbReference>
<dbReference type="CDD" id="cd19501">
    <property type="entry name" value="RecA-like_FtsH"/>
    <property type="match status" value="1"/>
</dbReference>
<dbReference type="AlphaFoldDB" id="A0A182F0T4"/>
<dbReference type="InterPro" id="IPR003959">
    <property type="entry name" value="ATPase_AAA_core"/>
</dbReference>
<dbReference type="EnsemblMetazoa" id="AALB000057-RA">
    <property type="protein sequence ID" value="AALB000057-PA"/>
    <property type="gene ID" value="AALB000057"/>
</dbReference>
<evidence type="ECO:0000256" key="16">
    <source>
        <dbReference type="SAM" id="Phobius"/>
    </source>
</evidence>
<comment type="similarity">
    <text evidence="5">In the N-terminal section; belongs to the AAA ATPase family.</text>
</comment>
<feature type="region of interest" description="Disordered" evidence="15">
    <location>
        <begin position="29"/>
        <end position="53"/>
    </location>
</feature>
<evidence type="ECO:0000256" key="3">
    <source>
        <dbReference type="ARBA" id="ARBA00004370"/>
    </source>
</evidence>
<evidence type="ECO:0000313" key="19">
    <source>
        <dbReference type="Proteomes" id="UP000069272"/>
    </source>
</evidence>
<dbReference type="Pfam" id="PF01434">
    <property type="entry name" value="Peptidase_M41"/>
    <property type="match status" value="1"/>
</dbReference>
<evidence type="ECO:0000256" key="2">
    <source>
        <dbReference type="ARBA" id="ARBA00004173"/>
    </source>
</evidence>
<evidence type="ECO:0000256" key="8">
    <source>
        <dbReference type="ARBA" id="ARBA00022741"/>
    </source>
</evidence>
<dbReference type="InterPro" id="IPR003593">
    <property type="entry name" value="AAA+_ATPase"/>
</dbReference>
<reference evidence="18" key="2">
    <citation type="submission" date="2022-08" db="UniProtKB">
        <authorList>
            <consortium name="EnsemblMetazoa"/>
        </authorList>
    </citation>
    <scope>IDENTIFICATION</scope>
    <source>
        <strain evidence="18">STECLA/ALBI9_A</strain>
    </source>
</reference>
<evidence type="ECO:0000256" key="15">
    <source>
        <dbReference type="SAM" id="MobiDB-lite"/>
    </source>
</evidence>
<keyword evidence="12" id="KW-0482">Metalloprotease</keyword>
<keyword evidence="8" id="KW-0547">Nucleotide-binding</keyword>
<keyword evidence="16" id="KW-0812">Transmembrane</keyword>
<evidence type="ECO:0000256" key="5">
    <source>
        <dbReference type="ARBA" id="ARBA00010550"/>
    </source>
</evidence>
<evidence type="ECO:0000256" key="14">
    <source>
        <dbReference type="ARBA" id="ARBA00023136"/>
    </source>
</evidence>
<dbReference type="FunFam" id="1.20.58.760:FF:000002">
    <property type="entry name" value="ATP-dependent zinc metalloprotease FtsH"/>
    <property type="match status" value="1"/>
</dbReference>
<name>A0A182F0T4_ANOAL</name>
<dbReference type="GO" id="GO:0007005">
    <property type="term" value="P:mitochondrion organization"/>
    <property type="evidence" value="ECO:0007669"/>
    <property type="project" value="TreeGrafter"/>
</dbReference>
<dbReference type="SMART" id="SM00382">
    <property type="entry name" value="AAA"/>
    <property type="match status" value="1"/>
</dbReference>
<dbReference type="SUPFAM" id="SSF52540">
    <property type="entry name" value="P-loop containing nucleoside triphosphate hydrolases"/>
    <property type="match status" value="1"/>
</dbReference>
<dbReference type="STRING" id="7167.A0A182F0T4"/>
<dbReference type="InterPro" id="IPR041569">
    <property type="entry name" value="AAA_lid_3"/>
</dbReference>
<dbReference type="FunFam" id="1.10.8.60:FF:000001">
    <property type="entry name" value="ATP-dependent zinc metalloprotease FtsH"/>
    <property type="match status" value="1"/>
</dbReference>
<dbReference type="FunFam" id="3.40.50.300:FF:000175">
    <property type="entry name" value="ATP-dependent zinc metalloprotease FTSH 4"/>
    <property type="match status" value="1"/>
</dbReference>
<dbReference type="GO" id="GO:0046872">
    <property type="term" value="F:metal ion binding"/>
    <property type="evidence" value="ECO:0007669"/>
    <property type="project" value="UniProtKB-KW"/>
</dbReference>
<evidence type="ECO:0000256" key="4">
    <source>
        <dbReference type="ARBA" id="ARBA00010044"/>
    </source>
</evidence>
<evidence type="ECO:0000256" key="11">
    <source>
        <dbReference type="ARBA" id="ARBA00022840"/>
    </source>
</evidence>
<dbReference type="Gene3D" id="3.40.50.300">
    <property type="entry name" value="P-loop containing nucleotide triphosphate hydrolases"/>
    <property type="match status" value="1"/>
</dbReference>
<dbReference type="InterPro" id="IPR037219">
    <property type="entry name" value="Peptidase_M41-like"/>
</dbReference>
<keyword evidence="9" id="KW-0378">Hydrolase</keyword>
<dbReference type="Gene3D" id="1.10.8.60">
    <property type="match status" value="1"/>
</dbReference>
<keyword evidence="6" id="KW-0645">Protease</keyword>